<sequence length="255" mass="26122">MALVLARFLFGFLLSLACVSLLAVATWISTRAIALAIRRFPTQRSQDVAGGLGVSAVVILTIAAMYACGHLLYRTLGDSPLAGSAPHWLAGSDNLSAAAILGVLAGLGGLAYAPALWRRLRTPRAERAAEASAKAGPAARSEKAAVKPAAKPAGRSDAKARAKTPPPPKGPRIPQLGWAALFLLAIGAALLAFAFIIAPPAGTAANALAHAARARPVYLAAGGLLAAGALCLLTWLLWRRPAPEPPARKSTRASG</sequence>
<name>A0A1W6Z9F9_9BORD</name>
<dbReference type="KEGG" id="bgm:CAL15_05425"/>
<gene>
    <name evidence="3" type="ORF">CAL15_05425</name>
</gene>
<dbReference type="Proteomes" id="UP000194161">
    <property type="component" value="Chromosome"/>
</dbReference>
<feature type="region of interest" description="Disordered" evidence="1">
    <location>
        <begin position="128"/>
        <end position="171"/>
    </location>
</feature>
<feature type="compositionally biased region" description="Low complexity" evidence="1">
    <location>
        <begin position="130"/>
        <end position="139"/>
    </location>
</feature>
<keyword evidence="4" id="KW-1185">Reference proteome</keyword>
<dbReference type="STRING" id="463040.CAL15_05425"/>
<organism evidence="3 4">
    <name type="scientific">Bordetella genomosp. 13</name>
    <dbReference type="NCBI Taxonomy" id="463040"/>
    <lineage>
        <taxon>Bacteria</taxon>
        <taxon>Pseudomonadati</taxon>
        <taxon>Pseudomonadota</taxon>
        <taxon>Betaproteobacteria</taxon>
        <taxon>Burkholderiales</taxon>
        <taxon>Alcaligenaceae</taxon>
        <taxon>Bordetella</taxon>
    </lineage>
</organism>
<accession>A0A1W6Z9F9</accession>
<feature type="transmembrane region" description="Helical" evidence="2">
    <location>
        <begin position="48"/>
        <end position="73"/>
    </location>
</feature>
<dbReference type="PROSITE" id="PS51257">
    <property type="entry name" value="PROKAR_LIPOPROTEIN"/>
    <property type="match status" value="1"/>
</dbReference>
<feature type="transmembrane region" description="Helical" evidence="2">
    <location>
        <begin position="217"/>
        <end position="238"/>
    </location>
</feature>
<dbReference type="AlphaFoldDB" id="A0A1W6Z9F9"/>
<dbReference type="OrthoDB" id="8642030at2"/>
<keyword evidence="2" id="KW-0812">Transmembrane</keyword>
<protein>
    <submittedName>
        <fullName evidence="3">Uncharacterized protein</fullName>
    </submittedName>
</protein>
<feature type="transmembrane region" description="Helical" evidence="2">
    <location>
        <begin position="95"/>
        <end position="117"/>
    </location>
</feature>
<evidence type="ECO:0000256" key="2">
    <source>
        <dbReference type="SAM" id="Phobius"/>
    </source>
</evidence>
<evidence type="ECO:0000256" key="1">
    <source>
        <dbReference type="SAM" id="MobiDB-lite"/>
    </source>
</evidence>
<evidence type="ECO:0000313" key="4">
    <source>
        <dbReference type="Proteomes" id="UP000194161"/>
    </source>
</evidence>
<keyword evidence="2" id="KW-1133">Transmembrane helix</keyword>
<reference evidence="3 4" key="1">
    <citation type="submission" date="2017-05" db="EMBL/GenBank/DDBJ databases">
        <title>Complete and WGS of Bordetella genogroups.</title>
        <authorList>
            <person name="Spilker T."/>
            <person name="LiPuma J."/>
        </authorList>
    </citation>
    <scope>NUCLEOTIDE SEQUENCE [LARGE SCALE GENOMIC DNA]</scope>
    <source>
        <strain evidence="3 4">AU7206</strain>
    </source>
</reference>
<proteinExistence type="predicted"/>
<feature type="transmembrane region" description="Helical" evidence="2">
    <location>
        <begin position="6"/>
        <end position="28"/>
    </location>
</feature>
<feature type="transmembrane region" description="Helical" evidence="2">
    <location>
        <begin position="176"/>
        <end position="197"/>
    </location>
</feature>
<dbReference type="EMBL" id="CP021111">
    <property type="protein sequence ID" value="ARP93875.1"/>
    <property type="molecule type" value="Genomic_DNA"/>
</dbReference>
<keyword evidence="2" id="KW-0472">Membrane</keyword>
<dbReference type="RefSeq" id="WP_086077648.1">
    <property type="nucleotide sequence ID" value="NZ_CP021111.1"/>
</dbReference>
<evidence type="ECO:0000313" key="3">
    <source>
        <dbReference type="EMBL" id="ARP93875.1"/>
    </source>
</evidence>